<organism evidence="2 3">
    <name type="scientific">Spiroplasma litorale</name>
    <dbReference type="NCBI Taxonomy" id="216942"/>
    <lineage>
        <taxon>Bacteria</taxon>
        <taxon>Bacillati</taxon>
        <taxon>Mycoplasmatota</taxon>
        <taxon>Mollicutes</taxon>
        <taxon>Entomoplasmatales</taxon>
        <taxon>Spiroplasmataceae</taxon>
        <taxon>Spiroplasma</taxon>
    </lineage>
</organism>
<dbReference type="Proteomes" id="UP000067476">
    <property type="component" value="Chromosome"/>
</dbReference>
<feature type="transmembrane region" description="Helical" evidence="1">
    <location>
        <begin position="20"/>
        <end position="40"/>
    </location>
</feature>
<keyword evidence="1" id="KW-0812">Transmembrane</keyword>
<feature type="transmembrane region" description="Helical" evidence="1">
    <location>
        <begin position="170"/>
        <end position="195"/>
    </location>
</feature>
<evidence type="ECO:0000313" key="3">
    <source>
        <dbReference type="Proteomes" id="UP000067476"/>
    </source>
</evidence>
<keyword evidence="1" id="KW-1133">Transmembrane helix</keyword>
<dbReference type="PATRIC" id="fig|216942.3.peg.125"/>
<accession>A0A0K1W0V8</accession>
<feature type="transmembrane region" description="Helical" evidence="1">
    <location>
        <begin position="97"/>
        <end position="127"/>
    </location>
</feature>
<keyword evidence="1" id="KW-0472">Membrane</keyword>
<evidence type="ECO:0000256" key="1">
    <source>
        <dbReference type="SAM" id="Phobius"/>
    </source>
</evidence>
<dbReference type="STRING" id="216942.SLITO_v1c01250"/>
<feature type="transmembrane region" description="Helical" evidence="1">
    <location>
        <begin position="52"/>
        <end position="77"/>
    </location>
</feature>
<reference evidence="2 3" key="1">
    <citation type="journal article" date="2015" name="Genome Announc.">
        <title>Complete Genome Sequence of Spiroplasma litorale TN-1T (DSM 21781), a Bacterium Isolated from a Green-Eyed Horsefly (Tabanus nigrovittatus).</title>
        <authorList>
            <person name="Lo W.S."/>
            <person name="Lai Y.C."/>
            <person name="Lien Y.W."/>
            <person name="Wang T.H."/>
            <person name="Kuo C.H."/>
        </authorList>
    </citation>
    <scope>NUCLEOTIDE SEQUENCE [LARGE SCALE GENOMIC DNA]</scope>
    <source>
        <strain evidence="2 3">TN-1</strain>
    </source>
</reference>
<dbReference type="AlphaFoldDB" id="A0A0K1W0V8"/>
<feature type="transmembrane region" description="Helical" evidence="1">
    <location>
        <begin position="216"/>
        <end position="235"/>
    </location>
</feature>
<dbReference type="EMBL" id="CP012357">
    <property type="protein sequence ID" value="AKX33793.1"/>
    <property type="molecule type" value="Genomic_DNA"/>
</dbReference>
<sequence length="243" mass="29164">MNKIHQFLYILFYNWSKFSFFYFIGLIIIFIGEMGLTLSFKNGEIKSIDNYYIGVLAINTFSYILMYLLFFHILFVFSIKNNKFQLFLLTSLTKKNLFIFNLLSIFIFNVSIFIINTLYLILLQFFLKFPIISYLNLNFIILLSAILFSTSTSMFAILFILLGYNKFNNQIISFIFLLIIWTFGTMFLTIFFDWFRYFNPFIAIKVTFIKDKKYSFLIPIFLSFLTIFFTTFISIKLVQKIYY</sequence>
<keyword evidence="3" id="KW-1185">Reference proteome</keyword>
<feature type="transmembrane region" description="Helical" evidence="1">
    <location>
        <begin position="139"/>
        <end position="164"/>
    </location>
</feature>
<protein>
    <submittedName>
        <fullName evidence="2">Uncharacterized protein</fullName>
    </submittedName>
</protein>
<dbReference type="KEGG" id="sll:SLITO_v1c01250"/>
<proteinExistence type="predicted"/>
<evidence type="ECO:0000313" key="2">
    <source>
        <dbReference type="EMBL" id="AKX33793.1"/>
    </source>
</evidence>
<gene>
    <name evidence="2" type="ORF">SLITO_v1c01250</name>
</gene>
<name>A0A0K1W0V8_9MOLU</name>